<reference evidence="1 2" key="1">
    <citation type="submission" date="2021-06" db="EMBL/GenBank/DDBJ databases">
        <authorList>
            <person name="Palmer J.M."/>
        </authorList>
    </citation>
    <scope>NUCLEOTIDE SEQUENCE [LARGE SCALE GENOMIC DNA]</scope>
    <source>
        <strain evidence="1 2">XC_2019</strain>
        <tissue evidence="1">Muscle</tissue>
    </source>
</reference>
<organism evidence="1 2">
    <name type="scientific">Xenoophorus captivus</name>
    <dbReference type="NCBI Taxonomy" id="1517983"/>
    <lineage>
        <taxon>Eukaryota</taxon>
        <taxon>Metazoa</taxon>
        <taxon>Chordata</taxon>
        <taxon>Craniata</taxon>
        <taxon>Vertebrata</taxon>
        <taxon>Euteleostomi</taxon>
        <taxon>Actinopterygii</taxon>
        <taxon>Neopterygii</taxon>
        <taxon>Teleostei</taxon>
        <taxon>Neoteleostei</taxon>
        <taxon>Acanthomorphata</taxon>
        <taxon>Ovalentaria</taxon>
        <taxon>Atherinomorphae</taxon>
        <taxon>Cyprinodontiformes</taxon>
        <taxon>Goodeidae</taxon>
        <taxon>Xenoophorus</taxon>
    </lineage>
</organism>
<dbReference type="Proteomes" id="UP001434883">
    <property type="component" value="Unassembled WGS sequence"/>
</dbReference>
<evidence type="ECO:0000313" key="2">
    <source>
        <dbReference type="Proteomes" id="UP001434883"/>
    </source>
</evidence>
<sequence length="118" mass="13300">RLATSMRSVVNRRRGRALCLLVTSLLGELAAPRGRLRQLDGVIQTDWAICLYSPDLGFCLIRLTQANPEITLLTVAERSLIGASLETPLLLFLPVYPNVYHLILYLEIFNGEWLKCCQ</sequence>
<comment type="caution">
    <text evidence="1">The sequence shown here is derived from an EMBL/GenBank/DDBJ whole genome shotgun (WGS) entry which is preliminary data.</text>
</comment>
<evidence type="ECO:0000313" key="1">
    <source>
        <dbReference type="EMBL" id="MEQ2203974.1"/>
    </source>
</evidence>
<name>A0ABV0R766_9TELE</name>
<accession>A0ABV0R766</accession>
<feature type="non-terminal residue" evidence="1">
    <location>
        <position position="1"/>
    </location>
</feature>
<gene>
    <name evidence="1" type="ORF">XENOCAPTIV_005985</name>
</gene>
<dbReference type="EMBL" id="JAHRIN010035265">
    <property type="protein sequence ID" value="MEQ2203974.1"/>
    <property type="molecule type" value="Genomic_DNA"/>
</dbReference>
<protein>
    <submittedName>
        <fullName evidence="1">Uncharacterized protein</fullName>
    </submittedName>
</protein>
<proteinExistence type="predicted"/>
<keyword evidence="2" id="KW-1185">Reference proteome</keyword>